<protein>
    <recommendedName>
        <fullName evidence="3">Polyprotein protein</fullName>
    </recommendedName>
</protein>
<keyword evidence="2" id="KW-1185">Reference proteome</keyword>
<comment type="caution">
    <text evidence="1">The sequence shown here is derived from an EMBL/GenBank/DDBJ whole genome shotgun (WGS) entry which is preliminary data.</text>
</comment>
<dbReference type="EMBL" id="JACXVP010000012">
    <property type="protein sequence ID" value="KAG5572222.1"/>
    <property type="molecule type" value="Genomic_DNA"/>
</dbReference>
<sequence length="130" mass="13886">MIERAITTALTPLMASIDVLTVRVESTDFTSLFGTLETPDDLSAKVPVCAEVPSATTGDDTMDDVASIYVMFEIARQASLRDTSMVSSSGAYDDETPDIDAQLQSVTPGIDAQTDEVTKMQMSPRLSLTG</sequence>
<proteinExistence type="predicted"/>
<reference evidence="1 2" key="1">
    <citation type="submission" date="2020-09" db="EMBL/GenBank/DDBJ databases">
        <title>De no assembly of potato wild relative species, Solanum commersonii.</title>
        <authorList>
            <person name="Cho K."/>
        </authorList>
    </citation>
    <scope>NUCLEOTIDE SEQUENCE [LARGE SCALE GENOMIC DNA]</scope>
    <source>
        <strain evidence="1">LZ3.2</strain>
        <tissue evidence="1">Leaf</tissue>
    </source>
</reference>
<dbReference type="AlphaFoldDB" id="A0A9J5WB98"/>
<gene>
    <name evidence="1" type="ORF">H5410_061988</name>
</gene>
<organism evidence="1 2">
    <name type="scientific">Solanum commersonii</name>
    <name type="common">Commerson's wild potato</name>
    <name type="synonym">Commerson's nightshade</name>
    <dbReference type="NCBI Taxonomy" id="4109"/>
    <lineage>
        <taxon>Eukaryota</taxon>
        <taxon>Viridiplantae</taxon>
        <taxon>Streptophyta</taxon>
        <taxon>Embryophyta</taxon>
        <taxon>Tracheophyta</taxon>
        <taxon>Spermatophyta</taxon>
        <taxon>Magnoliopsida</taxon>
        <taxon>eudicotyledons</taxon>
        <taxon>Gunneridae</taxon>
        <taxon>Pentapetalae</taxon>
        <taxon>asterids</taxon>
        <taxon>lamiids</taxon>
        <taxon>Solanales</taxon>
        <taxon>Solanaceae</taxon>
        <taxon>Solanoideae</taxon>
        <taxon>Solaneae</taxon>
        <taxon>Solanum</taxon>
    </lineage>
</organism>
<evidence type="ECO:0000313" key="1">
    <source>
        <dbReference type="EMBL" id="KAG5572222.1"/>
    </source>
</evidence>
<evidence type="ECO:0000313" key="2">
    <source>
        <dbReference type="Proteomes" id="UP000824120"/>
    </source>
</evidence>
<dbReference type="Proteomes" id="UP000824120">
    <property type="component" value="Chromosome 12"/>
</dbReference>
<evidence type="ECO:0008006" key="3">
    <source>
        <dbReference type="Google" id="ProtNLM"/>
    </source>
</evidence>
<name>A0A9J5WB98_SOLCO</name>
<accession>A0A9J5WB98</accession>